<comment type="caution">
    <text evidence="2">The sequence shown here is derived from an EMBL/GenBank/DDBJ whole genome shotgun (WGS) entry which is preliminary data.</text>
</comment>
<organism evidence="2 3">
    <name type="scientific">Maricaulis maris</name>
    <dbReference type="NCBI Taxonomy" id="74318"/>
    <lineage>
        <taxon>Bacteria</taxon>
        <taxon>Pseudomonadati</taxon>
        <taxon>Pseudomonadota</taxon>
        <taxon>Alphaproteobacteria</taxon>
        <taxon>Maricaulales</taxon>
        <taxon>Maricaulaceae</taxon>
        <taxon>Maricaulis</taxon>
    </lineage>
</organism>
<dbReference type="InterPro" id="IPR050965">
    <property type="entry name" value="UPF0336/Enoyl-CoA_hydratase"/>
</dbReference>
<dbReference type="GO" id="GO:0004312">
    <property type="term" value="F:fatty acid synthase activity"/>
    <property type="evidence" value="ECO:0007669"/>
    <property type="project" value="InterPro"/>
</dbReference>
<dbReference type="InterPro" id="IPR002539">
    <property type="entry name" value="MaoC-like_dom"/>
</dbReference>
<dbReference type="CDD" id="cd03441">
    <property type="entry name" value="R_hydratase_like"/>
    <property type="match status" value="1"/>
</dbReference>
<proteinExistence type="predicted"/>
<dbReference type="GO" id="GO:0005835">
    <property type="term" value="C:fatty acid synthase complex"/>
    <property type="evidence" value="ECO:0007669"/>
    <property type="project" value="InterPro"/>
</dbReference>
<dbReference type="Proteomes" id="UP000273675">
    <property type="component" value="Unassembled WGS sequence"/>
</dbReference>
<protein>
    <submittedName>
        <fullName evidence="2">Acyl dehydratase</fullName>
    </submittedName>
</protein>
<name>A0A495D3F7_9PROT</name>
<evidence type="ECO:0000313" key="2">
    <source>
        <dbReference type="EMBL" id="RKQ96441.1"/>
    </source>
</evidence>
<evidence type="ECO:0000259" key="1">
    <source>
        <dbReference type="Pfam" id="PF01575"/>
    </source>
</evidence>
<dbReference type="GO" id="GO:0006633">
    <property type="term" value="P:fatty acid biosynthetic process"/>
    <property type="evidence" value="ECO:0007669"/>
    <property type="project" value="InterPro"/>
</dbReference>
<feature type="domain" description="MaoC-like" evidence="1">
    <location>
        <begin position="15"/>
        <end position="105"/>
    </location>
</feature>
<dbReference type="PANTHER" id="PTHR43437">
    <property type="entry name" value="HYDROXYACYL-THIOESTER DEHYDRATASE TYPE 2, MITOCHONDRIAL-RELATED"/>
    <property type="match status" value="1"/>
</dbReference>
<dbReference type="AlphaFoldDB" id="A0A495D3F7"/>
<dbReference type="EMBL" id="RBIM01000004">
    <property type="protein sequence ID" value="RKQ96441.1"/>
    <property type="molecule type" value="Genomic_DNA"/>
</dbReference>
<sequence>MTPTKPRPTTAHIVLDKTFSQADFDAFARLSGDDNPIHVDPDFAAGTRFAKTVAHGALLCSVLRGLVAQIRPGARQIRQDTQYPAPSPVGEPLRFEAETTGETPDGMVIALKVTRLGDGVVTCLGQTEVTA</sequence>
<dbReference type="PANTHER" id="PTHR43437:SF3">
    <property type="entry name" value="HYDROXYACYL-THIOESTER DEHYDRATASE TYPE 2, MITOCHONDRIAL"/>
    <property type="match status" value="1"/>
</dbReference>
<dbReference type="PRINTS" id="PR01483">
    <property type="entry name" value="FASYNTHASE"/>
</dbReference>
<dbReference type="RefSeq" id="WP_121210967.1">
    <property type="nucleotide sequence ID" value="NZ_RBIM01000004.1"/>
</dbReference>
<dbReference type="InterPro" id="IPR003965">
    <property type="entry name" value="Fatty_acid_synthase"/>
</dbReference>
<dbReference type="Pfam" id="PF01575">
    <property type="entry name" value="MaoC_dehydratas"/>
    <property type="match status" value="1"/>
</dbReference>
<dbReference type="InterPro" id="IPR029069">
    <property type="entry name" value="HotDog_dom_sf"/>
</dbReference>
<dbReference type="SUPFAM" id="SSF54637">
    <property type="entry name" value="Thioesterase/thiol ester dehydrase-isomerase"/>
    <property type="match status" value="1"/>
</dbReference>
<dbReference type="GO" id="GO:0019171">
    <property type="term" value="F:(3R)-hydroxyacyl-[acyl-carrier-protein] dehydratase activity"/>
    <property type="evidence" value="ECO:0007669"/>
    <property type="project" value="TreeGrafter"/>
</dbReference>
<accession>A0A495D3F7</accession>
<dbReference type="Gene3D" id="3.10.129.10">
    <property type="entry name" value="Hotdog Thioesterase"/>
    <property type="match status" value="1"/>
</dbReference>
<dbReference type="OrthoDB" id="4235906at2"/>
<gene>
    <name evidence="2" type="ORF">C7435_1771</name>
</gene>
<evidence type="ECO:0000313" key="3">
    <source>
        <dbReference type="Proteomes" id="UP000273675"/>
    </source>
</evidence>
<reference evidence="2 3" key="1">
    <citation type="submission" date="2018-10" db="EMBL/GenBank/DDBJ databases">
        <title>Genomic Encyclopedia of Type Strains, Phase IV (KMG-IV): sequencing the most valuable type-strain genomes for metagenomic binning, comparative biology and taxonomic classification.</title>
        <authorList>
            <person name="Goeker M."/>
        </authorList>
    </citation>
    <scope>NUCLEOTIDE SEQUENCE [LARGE SCALE GENOMIC DNA]</scope>
    <source>
        <strain evidence="2 3">DSM 4734</strain>
    </source>
</reference>